<keyword evidence="1" id="KW-1133">Transmembrane helix</keyword>
<proteinExistence type="predicted"/>
<gene>
    <name evidence="2" type="ORF">OCBIM_22035678mg</name>
</gene>
<reference evidence="2" key="1">
    <citation type="submission" date="2015-07" db="EMBL/GenBank/DDBJ databases">
        <title>MeaNS - Measles Nucleotide Surveillance Program.</title>
        <authorList>
            <person name="Tran T."/>
            <person name="Druce J."/>
        </authorList>
    </citation>
    <scope>NUCLEOTIDE SEQUENCE</scope>
    <source>
        <strain evidence="2">UCB-OBI-ISO-001</strain>
        <tissue evidence="2">Gonad</tissue>
    </source>
</reference>
<protein>
    <submittedName>
        <fullName evidence="2">Uncharacterized protein</fullName>
    </submittedName>
</protein>
<dbReference type="EMBL" id="KQ422509">
    <property type="protein sequence ID" value="KOF74749.1"/>
    <property type="molecule type" value="Genomic_DNA"/>
</dbReference>
<sequence length="51" mass="6125">MLHIWTSYTTYKGRQFGNQLFYYYCNSSCFATLPSCIGMNRENRCKQEIQQ</sequence>
<accession>A0A0L8GD34</accession>
<name>A0A0L8GD34_OCTBM</name>
<keyword evidence="1" id="KW-0812">Transmembrane</keyword>
<evidence type="ECO:0000313" key="2">
    <source>
        <dbReference type="EMBL" id="KOF74749.1"/>
    </source>
</evidence>
<feature type="transmembrane region" description="Helical" evidence="1">
    <location>
        <begin position="20"/>
        <end position="39"/>
    </location>
</feature>
<dbReference type="AlphaFoldDB" id="A0A0L8GD34"/>
<keyword evidence="1" id="KW-0472">Membrane</keyword>
<organism evidence="2">
    <name type="scientific">Octopus bimaculoides</name>
    <name type="common">California two-spotted octopus</name>
    <dbReference type="NCBI Taxonomy" id="37653"/>
    <lineage>
        <taxon>Eukaryota</taxon>
        <taxon>Metazoa</taxon>
        <taxon>Spiralia</taxon>
        <taxon>Lophotrochozoa</taxon>
        <taxon>Mollusca</taxon>
        <taxon>Cephalopoda</taxon>
        <taxon>Coleoidea</taxon>
        <taxon>Octopodiformes</taxon>
        <taxon>Octopoda</taxon>
        <taxon>Incirrata</taxon>
        <taxon>Octopodidae</taxon>
        <taxon>Octopus</taxon>
    </lineage>
</organism>
<evidence type="ECO:0000256" key="1">
    <source>
        <dbReference type="SAM" id="Phobius"/>
    </source>
</evidence>